<dbReference type="SUPFAM" id="SSF56436">
    <property type="entry name" value="C-type lectin-like"/>
    <property type="match status" value="1"/>
</dbReference>
<proteinExistence type="predicted"/>
<reference evidence="2" key="1">
    <citation type="submission" date="2016-10" db="EMBL/GenBank/DDBJ databases">
        <title>CRISPR-Cas defence system in Roseofilum reptotaenium: evidence of a bacteriophage-cyanobacterium arms race in the coral black band disease.</title>
        <authorList>
            <person name="Buerger P."/>
            <person name="Wood-Charlson E.M."/>
            <person name="Weynberg K.D."/>
            <person name="Willis B."/>
            <person name="Van Oppen M.J."/>
        </authorList>
    </citation>
    <scope>NUCLEOTIDE SEQUENCE [LARGE SCALE GENOMIC DNA]</scope>
    <source>
        <strain evidence="2">AO1-A</strain>
    </source>
</reference>
<comment type="caution">
    <text evidence="2">The sequence shown here is derived from an EMBL/GenBank/DDBJ whole genome shotgun (WGS) entry which is preliminary data.</text>
</comment>
<sequence>MIDLSDKLQALTDVFDLDIPDEINPDSIRMINLKHRNTGMIFKYIPGGEFVMGLTEEQEIEAGKIYDYLPFDSSEMKPCTRVEINPFLVSETPLLNGIAKEILGQDSIAEENPYYPAFLSRQDCERVTSYLNCRLPSEAEWEYFCRGGTNTLFVFGNQVLEYQEMEKWLLWDFSNLKIHYANLFGLYGIFVGEWCQDRYRENYDIKNPPEDDVYVIRGGGAIFWPWQDQEWIWCMSAIRMSSKDLLEDRTCAMRLVYNLP</sequence>
<evidence type="ECO:0000259" key="1">
    <source>
        <dbReference type="Pfam" id="PF03781"/>
    </source>
</evidence>
<dbReference type="InterPro" id="IPR016187">
    <property type="entry name" value="CTDL_fold"/>
</dbReference>
<protein>
    <recommendedName>
        <fullName evidence="1">Sulfatase-modifying factor enzyme-like domain-containing protein</fullName>
    </recommendedName>
</protein>
<evidence type="ECO:0000313" key="3">
    <source>
        <dbReference type="Proteomes" id="UP000183940"/>
    </source>
</evidence>
<dbReference type="Pfam" id="PF03781">
    <property type="entry name" value="FGE-sulfatase"/>
    <property type="match status" value="1"/>
</dbReference>
<dbReference type="InterPro" id="IPR051043">
    <property type="entry name" value="Sulfatase_Mod_Factor_Kinase"/>
</dbReference>
<evidence type="ECO:0000313" key="2">
    <source>
        <dbReference type="EMBL" id="OJJ24624.1"/>
    </source>
</evidence>
<accession>A0A1L9QPN5</accession>
<name>A0A1L9QPN5_9CYAN</name>
<feature type="domain" description="Sulfatase-modifying factor enzyme-like" evidence="1">
    <location>
        <begin position="120"/>
        <end position="222"/>
    </location>
</feature>
<dbReference type="GO" id="GO:0120147">
    <property type="term" value="F:formylglycine-generating oxidase activity"/>
    <property type="evidence" value="ECO:0007669"/>
    <property type="project" value="TreeGrafter"/>
</dbReference>
<dbReference type="InterPro" id="IPR005532">
    <property type="entry name" value="SUMF_dom"/>
</dbReference>
<organism evidence="2 3">
    <name type="scientific">Roseofilum reptotaenium AO1-A</name>
    <dbReference type="NCBI Taxonomy" id="1925591"/>
    <lineage>
        <taxon>Bacteria</taxon>
        <taxon>Bacillati</taxon>
        <taxon>Cyanobacteriota</taxon>
        <taxon>Cyanophyceae</taxon>
        <taxon>Desertifilales</taxon>
        <taxon>Desertifilaceae</taxon>
        <taxon>Roseofilum</taxon>
    </lineage>
</organism>
<dbReference type="Gene3D" id="3.90.1580.10">
    <property type="entry name" value="paralog of FGE (formylglycine-generating enzyme)"/>
    <property type="match status" value="1"/>
</dbReference>
<gene>
    <name evidence="2" type="ORF">BI308_15845</name>
</gene>
<keyword evidence="3" id="KW-1185">Reference proteome</keyword>
<dbReference type="PANTHER" id="PTHR23150">
    <property type="entry name" value="SULFATASE MODIFYING FACTOR 1, 2"/>
    <property type="match status" value="1"/>
</dbReference>
<dbReference type="EMBL" id="MLAW01000028">
    <property type="protein sequence ID" value="OJJ24624.1"/>
    <property type="molecule type" value="Genomic_DNA"/>
</dbReference>
<dbReference type="STRING" id="1925591.BI308_15845"/>
<dbReference type="InterPro" id="IPR042095">
    <property type="entry name" value="SUMF_sf"/>
</dbReference>
<dbReference type="AlphaFoldDB" id="A0A1L9QPN5"/>
<dbReference type="PANTHER" id="PTHR23150:SF19">
    <property type="entry name" value="FORMYLGLYCINE-GENERATING ENZYME"/>
    <property type="match status" value="1"/>
</dbReference>
<dbReference type="Proteomes" id="UP000183940">
    <property type="component" value="Unassembled WGS sequence"/>
</dbReference>